<accession>A0A5C8GL29</accession>
<dbReference type="Proteomes" id="UP000321612">
    <property type="component" value="Unassembled WGS sequence"/>
</dbReference>
<sequence length="400" mass="43956">MKKIFSLVMLICCVGLFTACSDDRDDNPILQQPSTFTLNQPVYSTGIDLLNAKTITFTWSQPDYGFPAGVEYQFQVSKDGQFTKEFDANGDLDAQLGVANYVTLIESYKTCNGLLFTKDMAKAMQQLNGYEEGKVPATMDVWVRCLANTKGAQTVYSNAVKLTVVPYYVELKDAVPATWYLIGSCIGDGKWTNAADAIGVSMMPLYTKAGETYDKATGDGKFEYTGYFPADANFKIVKTPGDWDHMVWCSDGTPLGTSLRDGGSDPGNITVPAAGYYTITMDTKALTCVIKPAATVPTTTYAKITMPGTQNGWNEKEGNPMTPIFASPENHDWFTTITFDENSPIEGGVKFAIGSWDESWGIAEFPFGVASGSANIPYKKGTYKVFFNDFTKQFFFIEQQ</sequence>
<dbReference type="AlphaFoldDB" id="A0A5C8GL29"/>
<feature type="domain" description="SusE outer membrane protein" evidence="2">
    <location>
        <begin position="23"/>
        <end position="89"/>
    </location>
</feature>
<keyword evidence="1" id="KW-0732">Signal</keyword>
<feature type="chain" id="PRO_5022716586" evidence="1">
    <location>
        <begin position="22"/>
        <end position="400"/>
    </location>
</feature>
<comment type="caution">
    <text evidence="3">The sequence shown here is derived from an EMBL/GenBank/DDBJ whole genome shotgun (WGS) entry which is preliminary data.</text>
</comment>
<name>A0A5C8GL29_9BACT</name>
<dbReference type="InterPro" id="IPR025970">
    <property type="entry name" value="SusE"/>
</dbReference>
<dbReference type="Pfam" id="PF14292">
    <property type="entry name" value="SusE"/>
    <property type="match status" value="1"/>
</dbReference>
<protein>
    <submittedName>
        <fullName evidence="3">SusF/SusE family outer membrane protein</fullName>
    </submittedName>
</protein>
<evidence type="ECO:0000259" key="2">
    <source>
        <dbReference type="Pfam" id="PF14292"/>
    </source>
</evidence>
<reference evidence="4" key="1">
    <citation type="submission" date="2019-05" db="EMBL/GenBank/DDBJ databases">
        <title>Prevotella brunnea sp. nov., isolated from a wound of a patient.</title>
        <authorList>
            <person name="Buhl M."/>
        </authorList>
    </citation>
    <scope>NUCLEOTIDE SEQUENCE [LARGE SCALE GENOMIC DNA]</scope>
    <source>
        <strain evidence="4">A2672</strain>
    </source>
</reference>
<dbReference type="PROSITE" id="PS51257">
    <property type="entry name" value="PROKAR_LIPOPROTEIN"/>
    <property type="match status" value="1"/>
</dbReference>
<dbReference type="GO" id="GO:0019867">
    <property type="term" value="C:outer membrane"/>
    <property type="evidence" value="ECO:0007669"/>
    <property type="project" value="InterPro"/>
</dbReference>
<dbReference type="GO" id="GO:2001070">
    <property type="term" value="F:starch binding"/>
    <property type="evidence" value="ECO:0007669"/>
    <property type="project" value="InterPro"/>
</dbReference>
<feature type="signal peptide" evidence="1">
    <location>
        <begin position="1"/>
        <end position="21"/>
    </location>
</feature>
<keyword evidence="4" id="KW-1185">Reference proteome</keyword>
<evidence type="ECO:0000313" key="4">
    <source>
        <dbReference type="Proteomes" id="UP000321612"/>
    </source>
</evidence>
<evidence type="ECO:0000256" key="1">
    <source>
        <dbReference type="SAM" id="SignalP"/>
    </source>
</evidence>
<dbReference type="Gene3D" id="2.60.40.3620">
    <property type="match status" value="1"/>
</dbReference>
<proteinExistence type="predicted"/>
<dbReference type="EMBL" id="SDIK01000018">
    <property type="protein sequence ID" value="TXJ62808.1"/>
    <property type="molecule type" value="Genomic_DNA"/>
</dbReference>
<organism evidence="3 4">
    <name type="scientific">Prevotella brunnea</name>
    <dbReference type="NCBI Taxonomy" id="2508867"/>
    <lineage>
        <taxon>Bacteria</taxon>
        <taxon>Pseudomonadati</taxon>
        <taxon>Bacteroidota</taxon>
        <taxon>Bacteroidia</taxon>
        <taxon>Bacteroidales</taxon>
        <taxon>Prevotellaceae</taxon>
        <taxon>Prevotella</taxon>
    </lineage>
</organism>
<gene>
    <name evidence="3" type="ORF">ETF27_02840</name>
</gene>
<dbReference type="OrthoDB" id="1100554at2"/>
<dbReference type="RefSeq" id="WP_147785467.1">
    <property type="nucleotide sequence ID" value="NZ_SDIK01000018.1"/>
</dbReference>
<evidence type="ECO:0000313" key="3">
    <source>
        <dbReference type="EMBL" id="TXJ62808.1"/>
    </source>
</evidence>